<dbReference type="Pfam" id="PF01381">
    <property type="entry name" value="HTH_3"/>
    <property type="match status" value="1"/>
</dbReference>
<dbReference type="GO" id="GO:0003677">
    <property type="term" value="F:DNA binding"/>
    <property type="evidence" value="ECO:0007669"/>
    <property type="project" value="InterPro"/>
</dbReference>
<dbReference type="InterPro" id="IPR010982">
    <property type="entry name" value="Lambda_DNA-bd_dom_sf"/>
</dbReference>
<dbReference type="AlphaFoldDB" id="A0A3B0M2W3"/>
<dbReference type="EMBL" id="UFQR01000020">
    <property type="protein sequence ID" value="SSW96553.1"/>
    <property type="molecule type" value="Genomic_DNA"/>
</dbReference>
<dbReference type="PROSITE" id="PS50943">
    <property type="entry name" value="HTH_CROC1"/>
    <property type="match status" value="1"/>
</dbReference>
<dbReference type="InterPro" id="IPR001387">
    <property type="entry name" value="Cro/C1-type_HTH"/>
</dbReference>
<accession>A0A3B0M2W3</accession>
<dbReference type="Gene3D" id="1.10.260.40">
    <property type="entry name" value="lambda repressor-like DNA-binding domains"/>
    <property type="match status" value="1"/>
</dbReference>
<gene>
    <name evidence="2" type="ORF">ARTV_3022</name>
</gene>
<protein>
    <recommendedName>
        <fullName evidence="1">HTH cro/C1-type domain-containing protein</fullName>
    </recommendedName>
</protein>
<reference evidence="2" key="1">
    <citation type="submission" date="2018-04" db="EMBL/GenBank/DDBJ databases">
        <authorList>
            <person name="Go L.Y."/>
            <person name="Mitchell J.A."/>
        </authorList>
    </citation>
    <scope>NUCLEOTIDE SEQUENCE</scope>
    <source>
        <strain evidence="2">ARTV</strain>
    </source>
</reference>
<dbReference type="SMART" id="SM00530">
    <property type="entry name" value="HTH_XRE"/>
    <property type="match status" value="1"/>
</dbReference>
<dbReference type="SUPFAM" id="SSF47413">
    <property type="entry name" value="lambda repressor-like DNA-binding domains"/>
    <property type="match status" value="1"/>
</dbReference>
<evidence type="ECO:0000313" key="2">
    <source>
        <dbReference type="EMBL" id="SSW96553.1"/>
    </source>
</evidence>
<evidence type="ECO:0000259" key="1">
    <source>
        <dbReference type="PROSITE" id="PS50943"/>
    </source>
</evidence>
<dbReference type="CDD" id="cd00093">
    <property type="entry name" value="HTH_XRE"/>
    <property type="match status" value="1"/>
</dbReference>
<organism evidence="2">
    <name type="scientific">Arsenophonus endosymbiont of Trialeurodes vaporariorum</name>
    <dbReference type="NCBI Taxonomy" id="235567"/>
    <lineage>
        <taxon>Bacteria</taxon>
        <taxon>Pseudomonadati</taxon>
        <taxon>Pseudomonadota</taxon>
        <taxon>Gammaproteobacteria</taxon>
        <taxon>Enterobacterales</taxon>
        <taxon>Morganellaceae</taxon>
        <taxon>Arsenophonus</taxon>
    </lineage>
</organism>
<name>A0A3B0M2W3_9GAMM</name>
<proteinExistence type="predicted"/>
<feature type="domain" description="HTH cro/C1-type" evidence="1">
    <location>
        <begin position="18"/>
        <end position="61"/>
    </location>
</feature>
<sequence length="120" mass="13472">MSIDHKSEPSQMLISEKFKAIRRAEGLTQAEFCKIIGISMSTLKKLEGNHNEPGWTTLQIITKNSRFEKYALWLMTDKVAPSAGQIEPAFTHSALDQSEVTSRARTLAKMKSSQFNQKIG</sequence>